<dbReference type="AlphaFoldDB" id="A0A135LCZ7"/>
<dbReference type="OrthoDB" id="4368470at2759"/>
<proteinExistence type="predicted"/>
<dbReference type="EMBL" id="LHQR01000067">
    <property type="protein sequence ID" value="KXG46832.1"/>
    <property type="molecule type" value="Genomic_DNA"/>
</dbReference>
<gene>
    <name evidence="1" type="ORF">PGRI_035780</name>
</gene>
<dbReference type="OMA" id="LTRWHIN"/>
<dbReference type="GeneID" id="63706591"/>
<protein>
    <submittedName>
        <fullName evidence="1">Uncharacterized protein</fullName>
    </submittedName>
</protein>
<accession>A0A135LCZ7</accession>
<evidence type="ECO:0000313" key="1">
    <source>
        <dbReference type="EMBL" id="KXG46832.1"/>
    </source>
</evidence>
<organism evidence="1 2">
    <name type="scientific">Penicillium patulum</name>
    <name type="common">Penicillium griseofulvum</name>
    <dbReference type="NCBI Taxonomy" id="5078"/>
    <lineage>
        <taxon>Eukaryota</taxon>
        <taxon>Fungi</taxon>
        <taxon>Dikarya</taxon>
        <taxon>Ascomycota</taxon>
        <taxon>Pezizomycotina</taxon>
        <taxon>Eurotiomycetes</taxon>
        <taxon>Eurotiomycetidae</taxon>
        <taxon>Eurotiales</taxon>
        <taxon>Aspergillaceae</taxon>
        <taxon>Penicillium</taxon>
    </lineage>
</organism>
<evidence type="ECO:0000313" key="2">
    <source>
        <dbReference type="Proteomes" id="UP000070168"/>
    </source>
</evidence>
<sequence>MSSPLVSTSQDSYDSDDYTLDQELSLDEVKSAEEALAIIQGSGFFNQSLSSSFIVLTSVDHDIAIELLKLIDAKYPRIRKGLFYERKVLTLKMPNYTHEAPLAWFVHQLTRWHINHQLTPAEHLDVMVTASPSVTATNPPYNGDRKEPDTFISVFGTPNLQQPRIVIEVGFSQTYRSLVEDTTLWLEGVGPNVRKVLLIKFLQRKQGVAGTIELWGRNSTGNAYMIRSNRIFPVHGAFEQPIYLTKDDLLDGAMASSSQGSDRLEFDIGSLRQIITTMGLDLVGLTPLL</sequence>
<name>A0A135LCZ7_PENPA</name>
<comment type="caution">
    <text evidence="1">The sequence shown here is derived from an EMBL/GenBank/DDBJ whole genome shotgun (WGS) entry which is preliminary data.</text>
</comment>
<dbReference type="RefSeq" id="XP_040645368.1">
    <property type="nucleotide sequence ID" value="XM_040791291.1"/>
</dbReference>
<dbReference type="Proteomes" id="UP000070168">
    <property type="component" value="Unassembled WGS sequence"/>
</dbReference>
<dbReference type="STRING" id="5078.A0A135LCZ7"/>
<reference evidence="1 2" key="1">
    <citation type="journal article" date="2016" name="BMC Genomics">
        <title>Genome sequencing and secondary metabolism of the postharvest pathogen Penicillium griseofulvum.</title>
        <authorList>
            <person name="Banani H."/>
            <person name="Marcet-Houben M."/>
            <person name="Ballester A.R."/>
            <person name="Abbruscato P."/>
            <person name="Gonzalez-Candelas L."/>
            <person name="Gabaldon T."/>
            <person name="Spadaro D."/>
        </authorList>
    </citation>
    <scope>NUCLEOTIDE SEQUENCE [LARGE SCALE GENOMIC DNA]</scope>
    <source>
        <strain evidence="1 2">PG3</strain>
    </source>
</reference>
<keyword evidence="2" id="KW-1185">Reference proteome</keyword>